<dbReference type="EMBL" id="JAWNGG020000279">
    <property type="protein sequence ID" value="KAK9295195.1"/>
    <property type="molecule type" value="Genomic_DNA"/>
</dbReference>
<organism evidence="2 3">
    <name type="scientific">Tetragonisca angustula</name>
    <dbReference type="NCBI Taxonomy" id="166442"/>
    <lineage>
        <taxon>Eukaryota</taxon>
        <taxon>Metazoa</taxon>
        <taxon>Ecdysozoa</taxon>
        <taxon>Arthropoda</taxon>
        <taxon>Hexapoda</taxon>
        <taxon>Insecta</taxon>
        <taxon>Pterygota</taxon>
        <taxon>Neoptera</taxon>
        <taxon>Endopterygota</taxon>
        <taxon>Hymenoptera</taxon>
        <taxon>Apocrita</taxon>
        <taxon>Aculeata</taxon>
        <taxon>Apoidea</taxon>
        <taxon>Anthophila</taxon>
        <taxon>Apidae</taxon>
        <taxon>Tetragonisca</taxon>
    </lineage>
</organism>
<evidence type="ECO:0000313" key="2">
    <source>
        <dbReference type="EMBL" id="KAK9295195.1"/>
    </source>
</evidence>
<comment type="caution">
    <text evidence="2">The sequence shown here is derived from an EMBL/GenBank/DDBJ whole genome shotgun (WGS) entry which is preliminary data.</text>
</comment>
<name>A0AAW0ZCB7_9HYME</name>
<sequence length="41" mass="4578">MKNVSREAFSSSTDIKDEPTELLHTGDATRRKIQAPSAYLI</sequence>
<protein>
    <submittedName>
        <fullName evidence="2">Uncharacterized protein</fullName>
    </submittedName>
</protein>
<gene>
    <name evidence="2" type="ORF">QLX08_010413</name>
</gene>
<keyword evidence="3" id="KW-1185">Reference proteome</keyword>
<accession>A0AAW0ZCB7</accession>
<dbReference type="Proteomes" id="UP001432146">
    <property type="component" value="Unassembled WGS sequence"/>
</dbReference>
<dbReference type="AlphaFoldDB" id="A0AAW0ZCB7"/>
<evidence type="ECO:0000256" key="1">
    <source>
        <dbReference type="SAM" id="MobiDB-lite"/>
    </source>
</evidence>
<evidence type="ECO:0000313" key="3">
    <source>
        <dbReference type="Proteomes" id="UP001432146"/>
    </source>
</evidence>
<feature type="region of interest" description="Disordered" evidence="1">
    <location>
        <begin position="1"/>
        <end position="29"/>
    </location>
</feature>
<reference evidence="2 3" key="1">
    <citation type="submission" date="2024-05" db="EMBL/GenBank/DDBJ databases">
        <title>The nuclear and mitochondrial genome assemblies of Tetragonisca angustula (Apidae: Meliponini), a tiny yet remarkable pollinator in the Neotropics.</title>
        <authorList>
            <person name="Ferrari R."/>
            <person name="Ricardo P.C."/>
            <person name="Dias F.C."/>
            <person name="Araujo N.S."/>
            <person name="Soares D.O."/>
            <person name="Zhou Q.-S."/>
            <person name="Zhu C.-D."/>
            <person name="Coutinho L."/>
            <person name="Airas M.C."/>
            <person name="Batista T.M."/>
        </authorList>
    </citation>
    <scope>NUCLEOTIDE SEQUENCE [LARGE SCALE GENOMIC DNA]</scope>
    <source>
        <strain evidence="2">ASF017062</strain>
        <tissue evidence="2">Abdomen</tissue>
    </source>
</reference>
<proteinExistence type="predicted"/>